<evidence type="ECO:0000313" key="1">
    <source>
        <dbReference type="EMBL" id="GIY62455.1"/>
    </source>
</evidence>
<keyword evidence="2" id="KW-1185">Reference proteome</keyword>
<proteinExistence type="predicted"/>
<dbReference type="Proteomes" id="UP001054837">
    <property type="component" value="Unassembled WGS sequence"/>
</dbReference>
<dbReference type="EMBL" id="BPLQ01012086">
    <property type="protein sequence ID" value="GIY62455.1"/>
    <property type="molecule type" value="Genomic_DNA"/>
</dbReference>
<organism evidence="1 2">
    <name type="scientific">Caerostris darwini</name>
    <dbReference type="NCBI Taxonomy" id="1538125"/>
    <lineage>
        <taxon>Eukaryota</taxon>
        <taxon>Metazoa</taxon>
        <taxon>Ecdysozoa</taxon>
        <taxon>Arthropoda</taxon>
        <taxon>Chelicerata</taxon>
        <taxon>Arachnida</taxon>
        <taxon>Araneae</taxon>
        <taxon>Araneomorphae</taxon>
        <taxon>Entelegynae</taxon>
        <taxon>Araneoidea</taxon>
        <taxon>Araneidae</taxon>
        <taxon>Caerostris</taxon>
    </lineage>
</organism>
<dbReference type="AlphaFoldDB" id="A0AAV4UWY7"/>
<reference evidence="1 2" key="1">
    <citation type="submission" date="2021-06" db="EMBL/GenBank/DDBJ databases">
        <title>Caerostris darwini draft genome.</title>
        <authorList>
            <person name="Kono N."/>
            <person name="Arakawa K."/>
        </authorList>
    </citation>
    <scope>NUCLEOTIDE SEQUENCE [LARGE SCALE GENOMIC DNA]</scope>
</reference>
<accession>A0AAV4UWY7</accession>
<gene>
    <name evidence="1" type="ORF">CDAR_50711</name>
</gene>
<protein>
    <submittedName>
        <fullName evidence="1">Uncharacterized protein</fullName>
    </submittedName>
</protein>
<evidence type="ECO:0000313" key="2">
    <source>
        <dbReference type="Proteomes" id="UP001054837"/>
    </source>
</evidence>
<name>A0AAV4UWY7_9ARAC</name>
<sequence>MVLNQRRSSDEMGSKPEACRMVSTRQFGGLPLECSCFSITEMVSWLGIGVKRCHKQLNEQKPFRGISDNLTNGLQTNAPLAWASGGAQLSPNAFNEVGSAARGRSKTPDLPASIRDTLHCYLETIRVTIDGAPAALSIGWGRKWEMRGQLIIRTLIAPPTPLPRELQINSRRN</sequence>
<comment type="caution">
    <text evidence="1">The sequence shown here is derived from an EMBL/GenBank/DDBJ whole genome shotgun (WGS) entry which is preliminary data.</text>
</comment>